<evidence type="ECO:0000256" key="1">
    <source>
        <dbReference type="ARBA" id="ARBA00010617"/>
    </source>
</evidence>
<dbReference type="GO" id="GO:0004497">
    <property type="term" value="F:monooxygenase activity"/>
    <property type="evidence" value="ECO:0007669"/>
    <property type="project" value="UniProtKB-KW"/>
</dbReference>
<dbReference type="Proteomes" id="UP000095767">
    <property type="component" value="Unassembled WGS sequence"/>
</dbReference>
<keyword evidence="4 5" id="KW-0408">Iron</keyword>
<evidence type="ECO:0000313" key="6">
    <source>
        <dbReference type="EMBL" id="OEL21322.1"/>
    </source>
</evidence>
<dbReference type="GO" id="GO:0020037">
    <property type="term" value="F:heme binding"/>
    <property type="evidence" value="ECO:0007669"/>
    <property type="project" value="InterPro"/>
</dbReference>
<accession>A0A1E5V852</accession>
<keyword evidence="3 5" id="KW-0560">Oxidoreductase</keyword>
<dbReference type="InterPro" id="IPR017972">
    <property type="entry name" value="Cyt_P450_CS"/>
</dbReference>
<protein>
    <submittedName>
        <fullName evidence="6">Alkane hydroxylase MAH1</fullName>
    </submittedName>
</protein>
<evidence type="ECO:0000256" key="2">
    <source>
        <dbReference type="ARBA" id="ARBA00022723"/>
    </source>
</evidence>
<dbReference type="GO" id="GO:0005506">
    <property type="term" value="F:iron ion binding"/>
    <property type="evidence" value="ECO:0007669"/>
    <property type="project" value="InterPro"/>
</dbReference>
<dbReference type="Gene3D" id="1.10.630.10">
    <property type="entry name" value="Cytochrome P450"/>
    <property type="match status" value="1"/>
</dbReference>
<name>A0A1E5V852_9POAL</name>
<keyword evidence="2 5" id="KW-0479">Metal-binding</keyword>
<dbReference type="PROSITE" id="PS00086">
    <property type="entry name" value="CYTOCHROME_P450"/>
    <property type="match status" value="1"/>
</dbReference>
<reference evidence="6 7" key="1">
    <citation type="submission" date="2016-09" db="EMBL/GenBank/DDBJ databases">
        <title>The draft genome of Dichanthelium oligosanthes: A C3 panicoid grass species.</title>
        <authorList>
            <person name="Studer A.J."/>
            <person name="Schnable J.C."/>
            <person name="Brutnell T.P."/>
        </authorList>
    </citation>
    <scope>NUCLEOTIDE SEQUENCE [LARGE SCALE GENOMIC DNA]</scope>
    <source>
        <strain evidence="7">cv. Kellogg 1175</strain>
        <tissue evidence="6">Leaf</tissue>
    </source>
</reference>
<dbReference type="PRINTS" id="PR00385">
    <property type="entry name" value="P450"/>
</dbReference>
<sequence>MRFVVTADPINVRHIFTSNHANYPKGQEFADIFDIMRGSIFTVDGEACGQQRAMFQSVLSNPPLLGLMASCCRVKVVNSFLPFLSRMASTSTPFNMQDLVTRLLFDLTATPIFERKLAMAHKVLNGFIREMTEKWKARCATDLDVAAVIYILSADPVYSDDFLLKEGIDTVNFMVAGRDTIGTTLPWVFYNLSKNPRVVSCIHKELAPIASLKATAVASNGASDDMVVFDPEETKDLVYLKAALFESLRLYLPGPFECKVVLADDVLPSGHQLRSGETIVISIYAMGRMEALWGKDCHEYRPERWLSEDGAKLRYVPSYKFMAFNSGPRTCLGKDTAIAQMTIVAALVWNFDMEVLQGHSIQQKLSCVLQLKNGLVMMVKQTGM</sequence>
<comment type="similarity">
    <text evidence="1 5">Belongs to the cytochrome P450 family.</text>
</comment>
<dbReference type="OrthoDB" id="610532at2759"/>
<dbReference type="InterPro" id="IPR001128">
    <property type="entry name" value="Cyt_P450"/>
</dbReference>
<gene>
    <name evidence="6" type="ORF">BAE44_0017659</name>
</gene>
<dbReference type="Pfam" id="PF00067">
    <property type="entry name" value="p450"/>
    <property type="match status" value="1"/>
</dbReference>
<evidence type="ECO:0000256" key="5">
    <source>
        <dbReference type="RuleBase" id="RU000461"/>
    </source>
</evidence>
<dbReference type="AlphaFoldDB" id="A0A1E5V852"/>
<dbReference type="EMBL" id="LWDX02048219">
    <property type="protein sequence ID" value="OEL21322.1"/>
    <property type="molecule type" value="Genomic_DNA"/>
</dbReference>
<comment type="caution">
    <text evidence="6">The sequence shown here is derived from an EMBL/GenBank/DDBJ whole genome shotgun (WGS) entry which is preliminary data.</text>
</comment>
<dbReference type="PANTHER" id="PTHR24296">
    <property type="entry name" value="CYTOCHROME P450"/>
    <property type="match status" value="1"/>
</dbReference>
<dbReference type="SUPFAM" id="SSF48264">
    <property type="entry name" value="Cytochrome P450"/>
    <property type="match status" value="1"/>
</dbReference>
<dbReference type="InterPro" id="IPR036396">
    <property type="entry name" value="Cyt_P450_sf"/>
</dbReference>
<evidence type="ECO:0000313" key="7">
    <source>
        <dbReference type="Proteomes" id="UP000095767"/>
    </source>
</evidence>
<evidence type="ECO:0000256" key="4">
    <source>
        <dbReference type="ARBA" id="ARBA00023004"/>
    </source>
</evidence>
<organism evidence="6 7">
    <name type="scientific">Dichanthelium oligosanthes</name>
    <dbReference type="NCBI Taxonomy" id="888268"/>
    <lineage>
        <taxon>Eukaryota</taxon>
        <taxon>Viridiplantae</taxon>
        <taxon>Streptophyta</taxon>
        <taxon>Embryophyta</taxon>
        <taxon>Tracheophyta</taxon>
        <taxon>Spermatophyta</taxon>
        <taxon>Magnoliopsida</taxon>
        <taxon>Liliopsida</taxon>
        <taxon>Poales</taxon>
        <taxon>Poaceae</taxon>
        <taxon>PACMAD clade</taxon>
        <taxon>Panicoideae</taxon>
        <taxon>Panicodae</taxon>
        <taxon>Paniceae</taxon>
        <taxon>Dichantheliinae</taxon>
        <taxon>Dichanthelium</taxon>
    </lineage>
</organism>
<keyword evidence="5" id="KW-0349">Heme</keyword>
<dbReference type="GO" id="GO:0006629">
    <property type="term" value="P:lipid metabolic process"/>
    <property type="evidence" value="ECO:0007669"/>
    <property type="project" value="UniProtKB-ARBA"/>
</dbReference>
<keyword evidence="7" id="KW-1185">Reference proteome</keyword>
<proteinExistence type="inferred from homology"/>
<evidence type="ECO:0000256" key="3">
    <source>
        <dbReference type="ARBA" id="ARBA00023002"/>
    </source>
</evidence>
<keyword evidence="5" id="KW-0503">Monooxygenase</keyword>
<dbReference type="GO" id="GO:0016705">
    <property type="term" value="F:oxidoreductase activity, acting on paired donors, with incorporation or reduction of molecular oxygen"/>
    <property type="evidence" value="ECO:0007669"/>
    <property type="project" value="InterPro"/>
</dbReference>
<dbReference type="STRING" id="888268.A0A1E5V852"/>